<dbReference type="Proteomes" id="UP000183190">
    <property type="component" value="Unassembled WGS sequence"/>
</dbReference>
<dbReference type="AlphaFoldDB" id="A0A1H6IZ66"/>
<organism evidence="1 2">
    <name type="scientific">Ruminococcus flavefaciens</name>
    <dbReference type="NCBI Taxonomy" id="1265"/>
    <lineage>
        <taxon>Bacteria</taxon>
        <taxon>Bacillati</taxon>
        <taxon>Bacillota</taxon>
        <taxon>Clostridia</taxon>
        <taxon>Eubacteriales</taxon>
        <taxon>Oscillospiraceae</taxon>
        <taxon>Ruminococcus</taxon>
    </lineage>
</organism>
<evidence type="ECO:0000313" key="2">
    <source>
        <dbReference type="Proteomes" id="UP000183190"/>
    </source>
</evidence>
<reference evidence="1 2" key="1">
    <citation type="submission" date="2016-10" db="EMBL/GenBank/DDBJ databases">
        <authorList>
            <person name="de Groot N.N."/>
        </authorList>
    </citation>
    <scope>NUCLEOTIDE SEQUENCE [LARGE SCALE GENOMIC DNA]</scope>
    <source>
        <strain evidence="1 2">YAD2003</strain>
    </source>
</reference>
<dbReference type="EMBL" id="FNWV01000003">
    <property type="protein sequence ID" value="SEH53065.1"/>
    <property type="molecule type" value="Genomic_DNA"/>
</dbReference>
<protein>
    <submittedName>
        <fullName evidence="1">Uncharacterized protein</fullName>
    </submittedName>
</protein>
<sequence>MFYEVSKYSNLNVKTKYSPEQVNELVKKYVEELNARNEKRITARLDVDTLEYCKELIYLEDPVWFADLIEKTGNKSYCFFKKILVSDKNGEITDAVIKPDKITDKTFLSVEDAYGIADDLLAKAVQKLNGEYTICKDDVVFDISYKDSSDRYLSVWVIPAECKNEKNFSDPNIYIHISDYSGEIVSVMNCHGRDIKEIFI</sequence>
<name>A0A1H6IZ66_RUMFL</name>
<proteinExistence type="predicted"/>
<dbReference type="RefSeq" id="WP_074715621.1">
    <property type="nucleotide sequence ID" value="NZ_FNWV01000003.1"/>
</dbReference>
<evidence type="ECO:0000313" key="1">
    <source>
        <dbReference type="EMBL" id="SEH53065.1"/>
    </source>
</evidence>
<gene>
    <name evidence="1" type="ORF">SAMN02910265_01311</name>
</gene>
<accession>A0A1H6IZ66</accession>